<reference evidence="2" key="1">
    <citation type="submission" date="2014-09" db="EMBL/GenBank/DDBJ databases">
        <title>Genome sequence of the luminous mushroom Mycena chlorophos for searching fungal bioluminescence genes.</title>
        <authorList>
            <person name="Tanaka Y."/>
            <person name="Kasuga D."/>
            <person name="Oba Y."/>
            <person name="Hase S."/>
            <person name="Sato K."/>
            <person name="Oba Y."/>
            <person name="Sakakibara Y."/>
        </authorList>
    </citation>
    <scope>NUCLEOTIDE SEQUENCE</scope>
</reference>
<feature type="region of interest" description="Disordered" evidence="1">
    <location>
        <begin position="335"/>
        <end position="394"/>
    </location>
</feature>
<gene>
    <name evidence="2" type="ORF">MCHLO_08997</name>
</gene>
<accession>A0ABQ0LMS8</accession>
<evidence type="ECO:0000313" key="3">
    <source>
        <dbReference type="Proteomes" id="UP000815677"/>
    </source>
</evidence>
<proteinExistence type="predicted"/>
<feature type="region of interest" description="Disordered" evidence="1">
    <location>
        <begin position="123"/>
        <end position="159"/>
    </location>
</feature>
<feature type="compositionally biased region" description="Low complexity" evidence="1">
    <location>
        <begin position="135"/>
        <end position="149"/>
    </location>
</feature>
<feature type="compositionally biased region" description="Low complexity" evidence="1">
    <location>
        <begin position="335"/>
        <end position="347"/>
    </location>
</feature>
<protein>
    <submittedName>
        <fullName evidence="2">Uncharacterized protein</fullName>
    </submittedName>
</protein>
<dbReference type="Proteomes" id="UP000815677">
    <property type="component" value="Unassembled WGS sequence"/>
</dbReference>
<sequence>MRTVRLAHPGHPTQHLTLWSCQRAGLRVVSRGQRLTTRREGDVWSEWYHAERNAASEVCVLRRPCNLRQRRPARSCIREARARSERQGRAIWGPPTVSLANHRAQLRGSSETLLGEVPKSARMTGEDTYQPSPMSTSGSTTRGIRSTVSRPKRVPRNPPHHVISLPPPHHPYPHPHQRLEEVAIPNQRQSKHGEGKCGPGVLIRRTTPFSTRVVFARRRDAVHGFQRTDCWQRGFESESSADDEDQARRGSAARIRSTLKLDTLLYDIYSSFSSSPSPPSRSPFQRPNPLLDGLIYAAGVSYKPIGDDTVYCITSPRRRILASFPAALEATLGTGAGARDGAARTRLPGIPRHRHPRPNQPTAGGGDVSSRAFASAPSFPESRERGSCLQDEGA</sequence>
<feature type="compositionally biased region" description="Low complexity" evidence="1">
    <location>
        <begin position="369"/>
        <end position="380"/>
    </location>
</feature>
<keyword evidence="3" id="KW-1185">Reference proteome</keyword>
<organism evidence="2 3">
    <name type="scientific">Mycena chlorophos</name>
    <name type="common">Agaric fungus</name>
    <name type="synonym">Agaricus chlorophos</name>
    <dbReference type="NCBI Taxonomy" id="658473"/>
    <lineage>
        <taxon>Eukaryota</taxon>
        <taxon>Fungi</taxon>
        <taxon>Dikarya</taxon>
        <taxon>Basidiomycota</taxon>
        <taxon>Agaricomycotina</taxon>
        <taxon>Agaricomycetes</taxon>
        <taxon>Agaricomycetidae</taxon>
        <taxon>Agaricales</taxon>
        <taxon>Marasmiineae</taxon>
        <taxon>Mycenaceae</taxon>
        <taxon>Mycena</taxon>
    </lineage>
</organism>
<feature type="compositionally biased region" description="Basic residues" evidence="1">
    <location>
        <begin position="150"/>
        <end position="159"/>
    </location>
</feature>
<evidence type="ECO:0000313" key="2">
    <source>
        <dbReference type="EMBL" id="GAT51894.1"/>
    </source>
</evidence>
<dbReference type="EMBL" id="DF847446">
    <property type="protein sequence ID" value="GAT51894.1"/>
    <property type="molecule type" value="Genomic_DNA"/>
</dbReference>
<evidence type="ECO:0000256" key="1">
    <source>
        <dbReference type="SAM" id="MobiDB-lite"/>
    </source>
</evidence>
<name>A0ABQ0LMS8_MYCCL</name>